<feature type="compositionally biased region" description="Basic and acidic residues" evidence="1">
    <location>
        <begin position="316"/>
        <end position="332"/>
    </location>
</feature>
<reference evidence="3" key="1">
    <citation type="journal article" date="2023" name="Commun. Biol.">
        <title>Genome analysis of Parmales, the sister group of diatoms, reveals the evolutionary specialization of diatoms from phago-mixotrophs to photoautotrophs.</title>
        <authorList>
            <person name="Ban H."/>
            <person name="Sato S."/>
            <person name="Yoshikawa S."/>
            <person name="Yamada K."/>
            <person name="Nakamura Y."/>
            <person name="Ichinomiya M."/>
            <person name="Sato N."/>
            <person name="Blanc-Mathieu R."/>
            <person name="Endo H."/>
            <person name="Kuwata A."/>
            <person name="Ogata H."/>
        </authorList>
    </citation>
    <scope>NUCLEOTIDE SEQUENCE [LARGE SCALE GENOMIC DNA]</scope>
    <source>
        <strain evidence="3">NIES 3701</strain>
    </source>
</reference>
<organism evidence="2 3">
    <name type="scientific">Triparma strigata</name>
    <dbReference type="NCBI Taxonomy" id="1606541"/>
    <lineage>
        <taxon>Eukaryota</taxon>
        <taxon>Sar</taxon>
        <taxon>Stramenopiles</taxon>
        <taxon>Ochrophyta</taxon>
        <taxon>Bolidophyceae</taxon>
        <taxon>Parmales</taxon>
        <taxon>Triparmaceae</taxon>
        <taxon>Triparma</taxon>
    </lineage>
</organism>
<gene>
    <name evidence="2" type="ORF">TrST_g9588</name>
</gene>
<evidence type="ECO:0000256" key="1">
    <source>
        <dbReference type="SAM" id="MobiDB-lite"/>
    </source>
</evidence>
<evidence type="ECO:0000313" key="3">
    <source>
        <dbReference type="Proteomes" id="UP001165085"/>
    </source>
</evidence>
<dbReference type="OrthoDB" id="10391048at2759"/>
<feature type="compositionally biased region" description="Basic and acidic residues" evidence="1">
    <location>
        <begin position="298"/>
        <end position="309"/>
    </location>
</feature>
<name>A0A9W7AJ31_9STRA</name>
<proteinExistence type="predicted"/>
<sequence length="341" mass="38420">MEDVEPSTKHPVHASVSRSIVNKINDAPLLMLFLSEDWDKIRERLNGAGDSSDDLQFDFSDFEIKQAKKRRIILQEEIIEEHNGLTPMIQAIVNVSTPGDIIPMMLAANDTLENCCSLPNKFGELPLHYAACCRLEDPVLISNIIEKFPHAVNLRDRVRGFTPLEMLEDRMRGLSKTVMKREKRARITKSFLLLRNKTQEYGPDSQMRITLKLCVNSMLYYRNLLPNEVPDEEITLPTCGFINGAGEEFVYKVIVECKLGGWGQFAEDVLSYLGTFRGASEAIVDKLVDMDEESVNDDGGKEGDEEGKRGGGGKYGMDKPRYRHDGDSESHPQSRFFAPAA</sequence>
<feature type="region of interest" description="Disordered" evidence="1">
    <location>
        <begin position="293"/>
        <end position="341"/>
    </location>
</feature>
<comment type="caution">
    <text evidence="2">The sequence shown here is derived from an EMBL/GenBank/DDBJ whole genome shotgun (WGS) entry which is preliminary data.</text>
</comment>
<dbReference type="AlphaFoldDB" id="A0A9W7AJ31"/>
<dbReference type="EMBL" id="BRXY01000172">
    <property type="protein sequence ID" value="GMH73791.1"/>
    <property type="molecule type" value="Genomic_DNA"/>
</dbReference>
<protein>
    <submittedName>
        <fullName evidence="2">Uncharacterized protein</fullName>
    </submittedName>
</protein>
<accession>A0A9W7AJ31</accession>
<evidence type="ECO:0000313" key="2">
    <source>
        <dbReference type="EMBL" id="GMH73791.1"/>
    </source>
</evidence>
<keyword evidence="3" id="KW-1185">Reference proteome</keyword>
<dbReference type="Proteomes" id="UP001165085">
    <property type="component" value="Unassembled WGS sequence"/>
</dbReference>